<dbReference type="RefSeq" id="WP_065820463.1">
    <property type="nucleotide sequence ID" value="NZ_CP014673.1"/>
</dbReference>
<dbReference type="PANTHER" id="PTHR43415:SF3">
    <property type="entry name" value="GNAT-FAMILY ACETYLTRANSFERASE"/>
    <property type="match status" value="1"/>
</dbReference>
<dbReference type="Pfam" id="PF13302">
    <property type="entry name" value="Acetyltransf_3"/>
    <property type="match status" value="1"/>
</dbReference>
<accession>A0A1B1YHF9</accession>
<evidence type="ECO:0000313" key="3">
    <source>
        <dbReference type="Proteomes" id="UP000092931"/>
    </source>
</evidence>
<dbReference type="SUPFAM" id="SSF55729">
    <property type="entry name" value="Acyl-CoA N-acyltransferases (Nat)"/>
    <property type="match status" value="1"/>
</dbReference>
<reference evidence="2 3" key="1">
    <citation type="submission" date="2016-02" db="EMBL/GenBank/DDBJ databases">
        <title>Comparison of Clostridium stercorarium subspecies using comparative genomics and transcriptomics.</title>
        <authorList>
            <person name="Schellenberg J."/>
            <person name="Thallinger G."/>
            <person name="Levin D.B."/>
            <person name="Zhang X."/>
            <person name="Alvare G."/>
            <person name="Fristensky B."/>
            <person name="Sparling R."/>
        </authorList>
    </citation>
    <scope>NUCLEOTIDE SEQUENCE [LARGE SCALE GENOMIC DNA]</scope>
    <source>
        <strain evidence="2 3">DSM 9219</strain>
    </source>
</reference>
<dbReference type="InterPro" id="IPR016181">
    <property type="entry name" value="Acyl_CoA_acyltransferase"/>
</dbReference>
<dbReference type="GO" id="GO:0016747">
    <property type="term" value="F:acyltransferase activity, transferring groups other than amino-acyl groups"/>
    <property type="evidence" value="ECO:0007669"/>
    <property type="project" value="InterPro"/>
</dbReference>
<organism evidence="2 3">
    <name type="scientific">Thermoclostridium stercorarium subsp. leptospartum DSM 9219</name>
    <dbReference type="NCBI Taxonomy" id="1346611"/>
    <lineage>
        <taxon>Bacteria</taxon>
        <taxon>Bacillati</taxon>
        <taxon>Bacillota</taxon>
        <taxon>Clostridia</taxon>
        <taxon>Eubacteriales</taxon>
        <taxon>Oscillospiraceae</taxon>
        <taxon>Thermoclostridium</taxon>
    </lineage>
</organism>
<dbReference type="Proteomes" id="UP000092931">
    <property type="component" value="Chromosome"/>
</dbReference>
<dbReference type="AlphaFoldDB" id="A0A1B1YHF9"/>
<dbReference type="PANTHER" id="PTHR43415">
    <property type="entry name" value="SPERMIDINE N(1)-ACETYLTRANSFERASE"/>
    <property type="match status" value="1"/>
</dbReference>
<dbReference type="Gene3D" id="3.40.630.30">
    <property type="match status" value="1"/>
</dbReference>
<proteinExistence type="predicted"/>
<protein>
    <recommendedName>
        <fullName evidence="1">N-acetyltransferase domain-containing protein</fullName>
    </recommendedName>
</protein>
<name>A0A1B1YHF9_THEST</name>
<gene>
    <name evidence="2" type="ORF">CSTERLE_00660</name>
</gene>
<dbReference type="InterPro" id="IPR000182">
    <property type="entry name" value="GNAT_dom"/>
</dbReference>
<feature type="domain" description="N-acetyltransferase" evidence="1">
    <location>
        <begin position="3"/>
        <end position="155"/>
    </location>
</feature>
<dbReference type="EMBL" id="CP014673">
    <property type="protein sequence ID" value="ANX00205.1"/>
    <property type="molecule type" value="Genomic_DNA"/>
</dbReference>
<sequence length="176" mass="20737">MEINIRKFEEKDISYKVKWINDENNNRYLHYDLPLSEEKTLVWYKNIKDRADRADFTITYNGKPVGLIGLLNIDQINKKAEFYICVGEGEYKRRGVAYTATKLLLDIAYNELNLNKVYLYTEVDNISAQKLFEKVGFKKEGLLKEDLIYNNRKVDRFIYGLLARDYKNEGAQLNAI</sequence>
<evidence type="ECO:0000259" key="1">
    <source>
        <dbReference type="PROSITE" id="PS51186"/>
    </source>
</evidence>
<dbReference type="PROSITE" id="PS51186">
    <property type="entry name" value="GNAT"/>
    <property type="match status" value="1"/>
</dbReference>
<evidence type="ECO:0000313" key="2">
    <source>
        <dbReference type="EMBL" id="ANX00205.1"/>
    </source>
</evidence>